<accession>A0A368FDA8</accession>
<gene>
    <name evidence="2" type="ORF">ANCCAN_24181</name>
</gene>
<sequence length="403" mass="45838">MSQIMFSDDDDVSKHAAELERIHETITTQGIHRGNGYLQEPSPTPFDADDCKENQSSCPFIDGDPIYRRILQERKRPLRDVFMLPFVPPSKTHDEYEFESDQDFSDEENDCSTSGGSRPPSTESCDACRSTPGRRSHSSLSASSTPLLDRRRRRRLQKLRDAVIATRTTASDDDQEFVPGLSTFESLLTDQDTLTMKLRPRKELWNADDELPLADVQLQVVLEQSKREAELASSKRSSEANLSTKAANNDSEEKTDFASLPRSDLCTPKGESKRKRSRLGTPRTGTSATIKKRQLKATQSAPSKRALKSSRSRNDSMERRFSDSDYDLPLAHFADASNDVSRRNGIRSSVKRKRGRRSSADGDYKGSDTEVPLSEIRRRYRSIRWADKLKRRRIDYTGMDWDE</sequence>
<dbReference type="AlphaFoldDB" id="A0A368FDA8"/>
<feature type="compositionally biased region" description="Polar residues" evidence="1">
    <location>
        <begin position="111"/>
        <end position="124"/>
    </location>
</feature>
<feature type="region of interest" description="Disordered" evidence="1">
    <location>
        <begin position="90"/>
        <end position="152"/>
    </location>
</feature>
<evidence type="ECO:0000256" key="1">
    <source>
        <dbReference type="SAM" id="MobiDB-lite"/>
    </source>
</evidence>
<dbReference type="OrthoDB" id="5874867at2759"/>
<organism evidence="2 3">
    <name type="scientific">Ancylostoma caninum</name>
    <name type="common">Dog hookworm</name>
    <dbReference type="NCBI Taxonomy" id="29170"/>
    <lineage>
        <taxon>Eukaryota</taxon>
        <taxon>Metazoa</taxon>
        <taxon>Ecdysozoa</taxon>
        <taxon>Nematoda</taxon>
        <taxon>Chromadorea</taxon>
        <taxon>Rhabditida</taxon>
        <taxon>Rhabditina</taxon>
        <taxon>Rhabditomorpha</taxon>
        <taxon>Strongyloidea</taxon>
        <taxon>Ancylostomatidae</taxon>
        <taxon>Ancylostomatinae</taxon>
        <taxon>Ancylostoma</taxon>
    </lineage>
</organism>
<comment type="caution">
    <text evidence="2">The sequence shown here is derived from an EMBL/GenBank/DDBJ whole genome shotgun (WGS) entry which is preliminary data.</text>
</comment>
<evidence type="ECO:0000313" key="2">
    <source>
        <dbReference type="EMBL" id="RCN30052.1"/>
    </source>
</evidence>
<name>A0A368FDA8_ANCCA</name>
<evidence type="ECO:0000313" key="3">
    <source>
        <dbReference type="Proteomes" id="UP000252519"/>
    </source>
</evidence>
<keyword evidence="3" id="KW-1185">Reference proteome</keyword>
<dbReference type="Proteomes" id="UP000252519">
    <property type="component" value="Unassembled WGS sequence"/>
</dbReference>
<feature type="compositionally biased region" description="Polar residues" evidence="1">
    <location>
        <begin position="239"/>
        <end position="249"/>
    </location>
</feature>
<reference evidence="2 3" key="1">
    <citation type="submission" date="2014-10" db="EMBL/GenBank/DDBJ databases">
        <title>Draft genome of the hookworm Ancylostoma caninum.</title>
        <authorList>
            <person name="Mitreva M."/>
        </authorList>
    </citation>
    <scope>NUCLEOTIDE SEQUENCE [LARGE SCALE GENOMIC DNA]</scope>
    <source>
        <strain evidence="2 3">Baltimore</strain>
    </source>
</reference>
<feature type="region of interest" description="Disordered" evidence="1">
    <location>
        <begin position="27"/>
        <end position="55"/>
    </location>
</feature>
<feature type="compositionally biased region" description="Basic and acidic residues" evidence="1">
    <location>
        <begin position="312"/>
        <end position="321"/>
    </location>
</feature>
<proteinExistence type="predicted"/>
<dbReference type="EMBL" id="JOJR01001680">
    <property type="protein sequence ID" value="RCN30052.1"/>
    <property type="molecule type" value="Genomic_DNA"/>
</dbReference>
<protein>
    <submittedName>
        <fullName evidence="2">Uncharacterized protein</fullName>
    </submittedName>
</protein>
<feature type="compositionally biased region" description="Acidic residues" evidence="1">
    <location>
        <begin position="96"/>
        <end position="110"/>
    </location>
</feature>
<feature type="compositionally biased region" description="Basic and acidic residues" evidence="1">
    <location>
        <begin position="358"/>
        <end position="368"/>
    </location>
</feature>
<feature type="region of interest" description="Disordered" evidence="1">
    <location>
        <begin position="344"/>
        <end position="373"/>
    </location>
</feature>
<feature type="region of interest" description="Disordered" evidence="1">
    <location>
        <begin position="230"/>
        <end position="321"/>
    </location>
</feature>